<evidence type="ECO:0008006" key="3">
    <source>
        <dbReference type="Google" id="ProtNLM"/>
    </source>
</evidence>
<evidence type="ECO:0000313" key="1">
    <source>
        <dbReference type="EMBL" id="QLH16550.1"/>
    </source>
</evidence>
<proteinExistence type="predicted"/>
<protein>
    <recommendedName>
        <fullName evidence="3">Transposase</fullName>
    </recommendedName>
</protein>
<dbReference type="EMBL" id="CP058691">
    <property type="protein sequence ID" value="QLH16550.1"/>
    <property type="molecule type" value="Genomic_DNA"/>
</dbReference>
<gene>
    <name evidence="1" type="ORF">HYQ43_20155</name>
</gene>
<dbReference type="RefSeq" id="WP_147277961.1">
    <property type="nucleotide sequence ID" value="NZ_CP038205.1"/>
</dbReference>
<evidence type="ECO:0000313" key="2">
    <source>
        <dbReference type="Proteomes" id="UP000509322"/>
    </source>
</evidence>
<dbReference type="Proteomes" id="UP000509322">
    <property type="component" value="Plasmid unnamed1"/>
</dbReference>
<reference evidence="1 2" key="1">
    <citation type="submission" date="2020-07" db="EMBL/GenBank/DDBJ databases">
        <title>The complete genome of Paracoccus pantotrophus ACCC 10489.</title>
        <authorList>
            <person name="Si Y."/>
        </authorList>
    </citation>
    <scope>NUCLEOTIDE SEQUENCE [LARGE SCALE GENOMIC DNA]</scope>
    <source>
        <strain evidence="2">ACCC 10489</strain>
        <plasmid evidence="1 2">unnamed1</plasmid>
    </source>
</reference>
<sequence length="80" mass="9317">MTTKRSALSHAQWERIVSHLPGKAGDPGRTGNDSRLFANDRNRIERGFNRPRHFRPTRYDRRTIPFNGRDLLAATSSWLR</sequence>
<geneLocation type="plasmid" evidence="1 2">
    <name>unnamed1</name>
</geneLocation>
<accession>A0A7H9BYP9</accession>
<organism evidence="1 2">
    <name type="scientific">Paracoccus pantotrophus</name>
    <name type="common">Thiosphaera pantotropha</name>
    <dbReference type="NCBI Taxonomy" id="82367"/>
    <lineage>
        <taxon>Bacteria</taxon>
        <taxon>Pseudomonadati</taxon>
        <taxon>Pseudomonadota</taxon>
        <taxon>Alphaproteobacteria</taxon>
        <taxon>Rhodobacterales</taxon>
        <taxon>Paracoccaceae</taxon>
        <taxon>Paracoccus</taxon>
    </lineage>
</organism>
<keyword evidence="1" id="KW-0614">Plasmid</keyword>
<name>A0A7H9BYP9_PARPN</name>
<dbReference type="AlphaFoldDB" id="A0A7H9BYP9"/>